<name>A0A6S7H6H6_PARCT</name>
<sequence length="426" mass="49234">MFVDVKLKTPKLKNPLHHCEFPELEYLKPVLITDEKGFQHEYPVMFCRCKSEACTLVELGLWPATPTKPVMAFTFGLMELVEKMFLVAKVSVQQCCASLPGFSKFPIAHRPIEIYRNMLDAFEEFRHFRFDLRALKDICPERDGENICPACPKDCNNFLAGNALRSNQRFAGLDETGIFGRACRHEFPKAFVNLKHGERISYAVWLINDMVSKAKEKNMSYNVLYDISCILHRHLQNSAEFSDILAHINLAIPIFHVYGHKAQCQIMYSPRRVEGCGLTDGEVMERLWSYLRGFASITKEMSPSRRIDALTDCLLHYGRQSKSKLGERLKRRMVRAMELQKTAIETFNEMVNSIPGFDIAQIDTWLNDEKEYFSHKNTVNEGQLVGPLEEWKEKYFVKLQRYYCLRDESVLQGSGDYSVAEETCNK</sequence>
<evidence type="ECO:0000259" key="1">
    <source>
        <dbReference type="Pfam" id="PF18803"/>
    </source>
</evidence>
<reference evidence="2" key="1">
    <citation type="submission" date="2020-04" db="EMBL/GenBank/DDBJ databases">
        <authorList>
            <person name="Alioto T."/>
            <person name="Alioto T."/>
            <person name="Gomez Garrido J."/>
        </authorList>
    </citation>
    <scope>NUCLEOTIDE SEQUENCE</scope>
    <source>
        <strain evidence="2">A484AB</strain>
    </source>
</reference>
<dbReference type="Pfam" id="PF18803">
    <property type="entry name" value="CxC2"/>
    <property type="match status" value="1"/>
</dbReference>
<protein>
    <recommendedName>
        <fullName evidence="1">CxC2-like cysteine cluster KDZ transposase-associated domain-containing protein</fullName>
    </recommendedName>
</protein>
<dbReference type="Pfam" id="PF18758">
    <property type="entry name" value="KDZ"/>
    <property type="match status" value="1"/>
</dbReference>
<keyword evidence="3" id="KW-1185">Reference proteome</keyword>
<dbReference type="InterPro" id="IPR041457">
    <property type="entry name" value="CxC2_KDZ-assoc"/>
</dbReference>
<dbReference type="OrthoDB" id="5989544at2759"/>
<accession>A0A6S7H6H6</accession>
<proteinExistence type="predicted"/>
<dbReference type="Proteomes" id="UP001152795">
    <property type="component" value="Unassembled WGS sequence"/>
</dbReference>
<dbReference type="PANTHER" id="PTHR33096">
    <property type="entry name" value="CXC2 DOMAIN-CONTAINING PROTEIN"/>
    <property type="match status" value="1"/>
</dbReference>
<dbReference type="AlphaFoldDB" id="A0A6S7H6H6"/>
<feature type="domain" description="CxC2-like cysteine cluster KDZ transposase-associated" evidence="1">
    <location>
        <begin position="17"/>
        <end position="98"/>
    </location>
</feature>
<dbReference type="EMBL" id="CACRXK020003398">
    <property type="protein sequence ID" value="CAB3998612.1"/>
    <property type="molecule type" value="Genomic_DNA"/>
</dbReference>
<dbReference type="InterPro" id="IPR040521">
    <property type="entry name" value="KDZ"/>
</dbReference>
<comment type="caution">
    <text evidence="2">The sequence shown here is derived from an EMBL/GenBank/DDBJ whole genome shotgun (WGS) entry which is preliminary data.</text>
</comment>
<dbReference type="PANTHER" id="PTHR33096:SF1">
    <property type="entry name" value="CXC1-LIKE CYSTEINE CLUSTER ASSOCIATED WITH KDZ TRANSPOSASES DOMAIN-CONTAINING PROTEIN"/>
    <property type="match status" value="1"/>
</dbReference>
<organism evidence="2 3">
    <name type="scientific">Paramuricea clavata</name>
    <name type="common">Red gorgonian</name>
    <name type="synonym">Violescent sea-whip</name>
    <dbReference type="NCBI Taxonomy" id="317549"/>
    <lineage>
        <taxon>Eukaryota</taxon>
        <taxon>Metazoa</taxon>
        <taxon>Cnidaria</taxon>
        <taxon>Anthozoa</taxon>
        <taxon>Octocorallia</taxon>
        <taxon>Malacalcyonacea</taxon>
        <taxon>Plexauridae</taxon>
        <taxon>Paramuricea</taxon>
    </lineage>
</organism>
<evidence type="ECO:0000313" key="2">
    <source>
        <dbReference type="EMBL" id="CAB3998612.1"/>
    </source>
</evidence>
<gene>
    <name evidence="2" type="ORF">PACLA_8A031966</name>
</gene>
<evidence type="ECO:0000313" key="3">
    <source>
        <dbReference type="Proteomes" id="UP001152795"/>
    </source>
</evidence>